<name>A0A7W9VUU7_9HYPH</name>
<evidence type="ECO:0000313" key="4">
    <source>
        <dbReference type="Proteomes" id="UP000533306"/>
    </source>
</evidence>
<dbReference type="InterPro" id="IPR006076">
    <property type="entry name" value="FAD-dep_OxRdtase"/>
</dbReference>
<dbReference type="SUPFAM" id="SSF51905">
    <property type="entry name" value="FAD/NAD(P)-binding domain"/>
    <property type="match status" value="1"/>
</dbReference>
<dbReference type="RefSeq" id="WP_183826125.1">
    <property type="nucleotide sequence ID" value="NZ_JACHEU010000001.1"/>
</dbReference>
<dbReference type="PANTHER" id="PTHR13847:SF281">
    <property type="entry name" value="FAD DEPENDENT OXIDOREDUCTASE DOMAIN-CONTAINING PROTEIN"/>
    <property type="match status" value="1"/>
</dbReference>
<comment type="caution">
    <text evidence="3">The sequence shown here is derived from an EMBL/GenBank/DDBJ whole genome shotgun (WGS) entry which is preliminary data.</text>
</comment>
<gene>
    <name evidence="3" type="ORF">HNR59_000732</name>
</gene>
<protein>
    <submittedName>
        <fullName evidence="3">Glycine/D-amino acid oxidase-like deaminating enzyme</fullName>
    </submittedName>
</protein>
<dbReference type="PANTHER" id="PTHR13847">
    <property type="entry name" value="SARCOSINE DEHYDROGENASE-RELATED"/>
    <property type="match status" value="1"/>
</dbReference>
<keyword evidence="4" id="KW-1185">Reference proteome</keyword>
<sequence>MRSKQIFHENFISRPYWWDAAPPVKRNVPPPETTDVAVVGGGYAGLSAALRLAGGGTRVAVLEAGDFGTGASSRNAGLVSGGNYLGKGLKGLSEAEAATLMGEAFRALDLVEEIIAAERIECHYERTGRVVAAAVPAHYTALAGTLDRLNSFAGSEASMLPREKQRTEIATDAYSGGMIVNRTGKLHPALYLHGLLRAAEAAGASLHSDAVVQTIEGARGHFELSTSRGKVRAREVIIATNGYTGTLTPWLRRRVVPVASYMIATETLPPDLAASLLPNGRTLTDSRRVLRFARMSPDGSRMLFGGRARFTPQAPQEAAPVLHRFMSEIFPQLKDFRVSHAWCGNVAFTFDFLPHAGEQDGLHYCLGCNGSGVAMMTMLGRKVAERILGAASAGAFERPSFPTRPLYRGDPRLFLPLVGGVYKLGDWLDRKRVR</sequence>
<organism evidence="3 4">
    <name type="scientific">Aquamicrobium lusatiense</name>
    <dbReference type="NCBI Taxonomy" id="89772"/>
    <lineage>
        <taxon>Bacteria</taxon>
        <taxon>Pseudomonadati</taxon>
        <taxon>Pseudomonadota</taxon>
        <taxon>Alphaproteobacteria</taxon>
        <taxon>Hyphomicrobiales</taxon>
        <taxon>Phyllobacteriaceae</taxon>
        <taxon>Aquamicrobium</taxon>
    </lineage>
</organism>
<dbReference type="EMBL" id="JACHEU010000001">
    <property type="protein sequence ID" value="MBB6011387.1"/>
    <property type="molecule type" value="Genomic_DNA"/>
</dbReference>
<dbReference type="Gene3D" id="3.50.50.60">
    <property type="entry name" value="FAD/NAD(P)-binding domain"/>
    <property type="match status" value="1"/>
</dbReference>
<evidence type="ECO:0000256" key="1">
    <source>
        <dbReference type="ARBA" id="ARBA00023002"/>
    </source>
</evidence>
<proteinExistence type="predicted"/>
<dbReference type="GO" id="GO:0016491">
    <property type="term" value="F:oxidoreductase activity"/>
    <property type="evidence" value="ECO:0007669"/>
    <property type="project" value="UniProtKB-KW"/>
</dbReference>
<dbReference type="Proteomes" id="UP000533306">
    <property type="component" value="Unassembled WGS sequence"/>
</dbReference>
<dbReference type="Pfam" id="PF01266">
    <property type="entry name" value="DAO"/>
    <property type="match status" value="1"/>
</dbReference>
<evidence type="ECO:0000313" key="3">
    <source>
        <dbReference type="EMBL" id="MBB6011387.1"/>
    </source>
</evidence>
<dbReference type="InterPro" id="IPR036188">
    <property type="entry name" value="FAD/NAD-bd_sf"/>
</dbReference>
<dbReference type="Gene3D" id="3.30.9.10">
    <property type="entry name" value="D-Amino Acid Oxidase, subunit A, domain 2"/>
    <property type="match status" value="1"/>
</dbReference>
<keyword evidence="1" id="KW-0560">Oxidoreductase</keyword>
<accession>A0A7W9VUU7</accession>
<feature type="domain" description="FAD dependent oxidoreductase" evidence="2">
    <location>
        <begin position="35"/>
        <end position="386"/>
    </location>
</feature>
<dbReference type="GO" id="GO:0005737">
    <property type="term" value="C:cytoplasm"/>
    <property type="evidence" value="ECO:0007669"/>
    <property type="project" value="TreeGrafter"/>
</dbReference>
<dbReference type="AlphaFoldDB" id="A0A7W9VUU7"/>
<reference evidence="3 4" key="1">
    <citation type="submission" date="2020-08" db="EMBL/GenBank/DDBJ databases">
        <title>Genomic Encyclopedia of Type Strains, Phase IV (KMG-IV): sequencing the most valuable type-strain genomes for metagenomic binning, comparative biology and taxonomic classification.</title>
        <authorList>
            <person name="Goeker M."/>
        </authorList>
    </citation>
    <scope>NUCLEOTIDE SEQUENCE [LARGE SCALE GENOMIC DNA]</scope>
    <source>
        <strain evidence="3 4">DSM 11099</strain>
    </source>
</reference>
<evidence type="ECO:0000259" key="2">
    <source>
        <dbReference type="Pfam" id="PF01266"/>
    </source>
</evidence>